<dbReference type="Pfam" id="PF05163">
    <property type="entry name" value="DinB"/>
    <property type="match status" value="1"/>
</dbReference>
<comment type="caution">
    <text evidence="3">The sequence shown here is derived from an EMBL/GenBank/DDBJ whole genome shotgun (WGS) entry which is preliminary data.</text>
</comment>
<evidence type="ECO:0000313" key="3">
    <source>
        <dbReference type="EMBL" id="MBU9722748.1"/>
    </source>
</evidence>
<reference evidence="3 4" key="1">
    <citation type="submission" date="2021-06" db="EMBL/GenBank/DDBJ databases">
        <title>Bacillus sp. RD4P76, an endophyte from a halophyte.</title>
        <authorList>
            <person name="Sun J.-Q."/>
        </authorList>
    </citation>
    <scope>NUCLEOTIDE SEQUENCE [LARGE SCALE GENOMIC DNA]</scope>
    <source>
        <strain evidence="3 4">JCM 17098</strain>
    </source>
</reference>
<dbReference type="InterPro" id="IPR034660">
    <property type="entry name" value="DinB/YfiT-like"/>
</dbReference>
<keyword evidence="2" id="KW-0479">Metal-binding</keyword>
<dbReference type="SUPFAM" id="SSF109854">
    <property type="entry name" value="DinB/YfiT-like putative metalloenzymes"/>
    <property type="match status" value="1"/>
</dbReference>
<organism evidence="3 4">
    <name type="scientific">Evansella alkalicola</name>
    <dbReference type="NCBI Taxonomy" id="745819"/>
    <lineage>
        <taxon>Bacteria</taxon>
        <taxon>Bacillati</taxon>
        <taxon>Bacillota</taxon>
        <taxon>Bacilli</taxon>
        <taxon>Bacillales</taxon>
        <taxon>Bacillaceae</taxon>
        <taxon>Evansella</taxon>
    </lineage>
</organism>
<dbReference type="EMBL" id="JAHQCR010000059">
    <property type="protein sequence ID" value="MBU9722748.1"/>
    <property type="molecule type" value="Genomic_DNA"/>
</dbReference>
<evidence type="ECO:0000256" key="2">
    <source>
        <dbReference type="ARBA" id="ARBA00022723"/>
    </source>
</evidence>
<name>A0ABS6JW74_9BACI</name>
<dbReference type="InterPro" id="IPR007837">
    <property type="entry name" value="DinB"/>
</dbReference>
<protein>
    <submittedName>
        <fullName evidence="3">DinB family protein</fullName>
    </submittedName>
</protein>
<dbReference type="Proteomes" id="UP000790580">
    <property type="component" value="Unassembled WGS sequence"/>
</dbReference>
<keyword evidence="4" id="KW-1185">Reference proteome</keyword>
<evidence type="ECO:0000313" key="4">
    <source>
        <dbReference type="Proteomes" id="UP000790580"/>
    </source>
</evidence>
<evidence type="ECO:0000256" key="1">
    <source>
        <dbReference type="ARBA" id="ARBA00008635"/>
    </source>
</evidence>
<sequence>MDANGFIYAAKMTNALAKEVPETKWDIQLAPELGTLRKLFKHMIRVRVVYRDGLKTGSVQFPGAVTSDELSLIDELERSMEELVVEFNQTKFETVKMGAEYLSVMELLGTAIQHEGIHQGQYFVALRQSGVSIPKQWSQDWHM</sequence>
<dbReference type="Gene3D" id="1.20.120.450">
    <property type="entry name" value="dinb family like domain"/>
    <property type="match status" value="1"/>
</dbReference>
<dbReference type="RefSeq" id="WP_088076971.1">
    <property type="nucleotide sequence ID" value="NZ_JAHQCR010000059.1"/>
</dbReference>
<proteinExistence type="inferred from homology"/>
<accession>A0ABS6JW74</accession>
<comment type="similarity">
    <text evidence="1">Belongs to the DinB family.</text>
</comment>
<gene>
    <name evidence="3" type="ORF">KS407_15125</name>
</gene>